<evidence type="ECO:0000256" key="5">
    <source>
        <dbReference type="ARBA" id="ARBA00024042"/>
    </source>
</evidence>
<feature type="active site" description="Proton acceptor" evidence="6">
    <location>
        <position position="292"/>
    </location>
</feature>
<dbReference type="PROSITE" id="PS51349">
    <property type="entry name" value="FMN_HYDROXY_ACID_DH_2"/>
    <property type="match status" value="1"/>
</dbReference>
<keyword evidence="10" id="KW-1185">Reference proteome</keyword>
<evidence type="ECO:0000256" key="1">
    <source>
        <dbReference type="ARBA" id="ARBA00001917"/>
    </source>
</evidence>
<evidence type="ECO:0000313" key="9">
    <source>
        <dbReference type="EMBL" id="MBD3932290.1"/>
    </source>
</evidence>
<dbReference type="RefSeq" id="WP_191209595.1">
    <property type="nucleotide sequence ID" value="NZ_BAABKL010000015.1"/>
</dbReference>
<dbReference type="InterPro" id="IPR013785">
    <property type="entry name" value="Aldolase_TIM"/>
</dbReference>
<feature type="binding site" evidence="7">
    <location>
        <begin position="323"/>
        <end position="327"/>
    </location>
    <ligand>
        <name>FMN</name>
        <dbReference type="ChEBI" id="CHEBI:58210"/>
    </ligand>
</feature>
<evidence type="ECO:0000256" key="7">
    <source>
        <dbReference type="PIRSR" id="PIRSR000138-2"/>
    </source>
</evidence>
<feature type="binding site" evidence="7">
    <location>
        <position position="295"/>
    </location>
    <ligand>
        <name>glyoxylate</name>
        <dbReference type="ChEBI" id="CHEBI:36655"/>
    </ligand>
</feature>
<dbReference type="EMBL" id="JACXYU010000005">
    <property type="protein sequence ID" value="MBD3932290.1"/>
    <property type="molecule type" value="Genomic_DNA"/>
</dbReference>
<feature type="binding site" evidence="7">
    <location>
        <position position="54"/>
    </location>
    <ligand>
        <name>glyoxylate</name>
        <dbReference type="ChEBI" id="CHEBI:36655"/>
    </ligand>
</feature>
<keyword evidence="2 7" id="KW-0285">Flavoprotein</keyword>
<feature type="binding site" evidence="7">
    <location>
        <position position="292"/>
    </location>
    <ligand>
        <name>glyoxylate</name>
        <dbReference type="ChEBI" id="CHEBI:36655"/>
    </ligand>
</feature>
<comment type="similarity">
    <text evidence="5">Belongs to the FMN-dependent alpha-hydroxy acid dehydrogenase family.</text>
</comment>
<dbReference type="InterPro" id="IPR008259">
    <property type="entry name" value="FMN_hydac_DH_AS"/>
</dbReference>
<feature type="binding site" evidence="7">
    <location>
        <position position="136"/>
    </location>
    <ligand>
        <name>FMN</name>
        <dbReference type="ChEBI" id="CHEBI:58210"/>
    </ligand>
</feature>
<dbReference type="PIRSF" id="PIRSF000138">
    <property type="entry name" value="Al-hdrx_acd_dh"/>
    <property type="match status" value="1"/>
</dbReference>
<protein>
    <submittedName>
        <fullName evidence="9">Alpha-hydroxy-acid oxidizing protein</fullName>
    </submittedName>
</protein>
<comment type="cofactor">
    <cofactor evidence="1">
        <name>FMN</name>
        <dbReference type="ChEBI" id="CHEBI:58210"/>
    </cofactor>
</comment>
<name>A0A927EYF3_9ACTN</name>
<feature type="binding site" evidence="7">
    <location>
        <position position="160"/>
    </location>
    <ligand>
        <name>glyoxylate</name>
        <dbReference type="ChEBI" id="CHEBI:36655"/>
    </ligand>
</feature>
<dbReference type="SUPFAM" id="SSF51395">
    <property type="entry name" value="FMN-linked oxidoreductases"/>
    <property type="match status" value="1"/>
</dbReference>
<keyword evidence="3 7" id="KW-0288">FMN</keyword>
<gene>
    <name evidence="9" type="ORF">IF129_12090</name>
</gene>
<feature type="binding site" evidence="7">
    <location>
        <position position="290"/>
    </location>
    <ligand>
        <name>FMN</name>
        <dbReference type="ChEBI" id="CHEBI:58210"/>
    </ligand>
</feature>
<dbReference type="FunFam" id="3.20.20.70:FF:000029">
    <property type="entry name" value="L-lactate dehydrogenase"/>
    <property type="match status" value="1"/>
</dbReference>
<organism evidence="9 10">
    <name type="scientific">Streptomyces chumphonensis</name>
    <dbReference type="NCBI Taxonomy" id="1214925"/>
    <lineage>
        <taxon>Bacteria</taxon>
        <taxon>Bacillati</taxon>
        <taxon>Actinomycetota</taxon>
        <taxon>Actinomycetes</taxon>
        <taxon>Kitasatosporales</taxon>
        <taxon>Streptomycetaceae</taxon>
        <taxon>Streptomyces</taxon>
    </lineage>
</organism>
<accession>A0A927EYF3</accession>
<dbReference type="PANTHER" id="PTHR10578">
    <property type="entry name" value="S -2-HYDROXY-ACID OXIDASE-RELATED"/>
    <property type="match status" value="1"/>
</dbReference>
<sequence>MADESTPPPVHYSDHQALIYANGAFLGERPALTTDLAALEAKAAEVLDAAALGYIVPSAGSGSTARANRAAFERRRIVPRMLRDHARRDLSTTLLGAKLPAPVLLGPVGVQKLAHPEGELASARAAAALGLPFVHSTQASHSIEEVAEAGGDGPRWFQLYWPRDPEFCVSLLRRAREAGYSHLVLTLDTTMLGWRPADLDRGHLPFLQGEGIANYTSDPVFRRRLAKDPVDDPGAAGLAFAEVFPNPGLTWEQLPFLREHWDGPIVLKGIQCAADAELAVRHGMDGVVVSNHGGRQVDGALASLDALAPVAEAVGDRTTVLFDSGVRTGADVFKALALGADAVLIGRPYLYGLALAGQAGVEHVLRCLLAELDLTLGNSGYRTAREPGPDALWSVTP</sequence>
<dbReference type="InterPro" id="IPR037396">
    <property type="entry name" value="FMN_HAD"/>
</dbReference>
<dbReference type="Gene3D" id="3.20.20.70">
    <property type="entry name" value="Aldolase class I"/>
    <property type="match status" value="1"/>
</dbReference>
<feature type="domain" description="FMN hydroxy acid dehydrogenase" evidence="8">
    <location>
        <begin position="28"/>
        <end position="397"/>
    </location>
</feature>
<reference evidence="9" key="1">
    <citation type="submission" date="2020-09" db="EMBL/GenBank/DDBJ databases">
        <title>Secondary metabolite and genome analysis of marine Streptomyces chumphonensis KK1-2T.</title>
        <authorList>
            <person name="Phongsopitanun W."/>
            <person name="Kanchanasin P."/>
            <person name="Pittayakhajonwut P."/>
            <person name="Suwanborirux K."/>
            <person name="Tanasupawat S."/>
        </authorList>
    </citation>
    <scope>NUCLEOTIDE SEQUENCE</scope>
    <source>
        <strain evidence="9">KK1-2</strain>
    </source>
</reference>
<dbReference type="Pfam" id="PF01070">
    <property type="entry name" value="FMN_dh"/>
    <property type="match status" value="1"/>
</dbReference>
<evidence type="ECO:0000256" key="6">
    <source>
        <dbReference type="PIRSR" id="PIRSR000138-1"/>
    </source>
</evidence>
<proteinExistence type="inferred from homology"/>
<dbReference type="InterPro" id="IPR012133">
    <property type="entry name" value="Alpha-hydoxy_acid_DH_FMN"/>
</dbReference>
<feature type="binding site" evidence="7">
    <location>
        <begin position="107"/>
        <end position="109"/>
    </location>
    <ligand>
        <name>FMN</name>
        <dbReference type="ChEBI" id="CHEBI:58210"/>
    </ligand>
</feature>
<evidence type="ECO:0000256" key="2">
    <source>
        <dbReference type="ARBA" id="ARBA00022630"/>
    </source>
</evidence>
<dbReference type="PROSITE" id="PS00557">
    <property type="entry name" value="FMN_HYDROXY_ACID_DH_1"/>
    <property type="match status" value="1"/>
</dbReference>
<dbReference type="GO" id="GO:0010181">
    <property type="term" value="F:FMN binding"/>
    <property type="evidence" value="ECO:0007669"/>
    <property type="project" value="InterPro"/>
</dbReference>
<evidence type="ECO:0000256" key="3">
    <source>
        <dbReference type="ARBA" id="ARBA00022643"/>
    </source>
</evidence>
<evidence type="ECO:0000259" key="8">
    <source>
        <dbReference type="PROSITE" id="PS51349"/>
    </source>
</evidence>
<dbReference type="AlphaFoldDB" id="A0A927EYF3"/>
<keyword evidence="4" id="KW-0560">Oxidoreductase</keyword>
<dbReference type="PANTHER" id="PTHR10578:SF143">
    <property type="entry name" value="FMN-DEPENDENT ALPHA-HYDROXY ACID DEHYDROGENASE PB1A11.03"/>
    <property type="match status" value="1"/>
</dbReference>
<dbReference type="InterPro" id="IPR000262">
    <property type="entry name" value="FMN-dep_DH"/>
</dbReference>
<evidence type="ECO:0000313" key="10">
    <source>
        <dbReference type="Proteomes" id="UP000632289"/>
    </source>
</evidence>
<feature type="binding site" evidence="7">
    <location>
        <position position="268"/>
    </location>
    <ligand>
        <name>FMN</name>
        <dbReference type="ChEBI" id="CHEBI:58210"/>
    </ligand>
</feature>
<comment type="caution">
    <text evidence="9">The sequence shown here is derived from an EMBL/GenBank/DDBJ whole genome shotgun (WGS) entry which is preliminary data.</text>
</comment>
<feature type="binding site" evidence="7">
    <location>
        <begin position="346"/>
        <end position="347"/>
    </location>
    <ligand>
        <name>FMN</name>
        <dbReference type="ChEBI" id="CHEBI:58210"/>
    </ligand>
</feature>
<feature type="binding site" evidence="7">
    <location>
        <position position="158"/>
    </location>
    <ligand>
        <name>FMN</name>
        <dbReference type="ChEBI" id="CHEBI:58210"/>
    </ligand>
</feature>
<dbReference type="Proteomes" id="UP000632289">
    <property type="component" value="Unassembled WGS sequence"/>
</dbReference>
<feature type="binding site" evidence="7">
    <location>
        <position position="195"/>
    </location>
    <ligand>
        <name>glyoxylate</name>
        <dbReference type="ChEBI" id="CHEBI:36655"/>
    </ligand>
</feature>
<dbReference type="GO" id="GO:0016614">
    <property type="term" value="F:oxidoreductase activity, acting on CH-OH group of donors"/>
    <property type="evidence" value="ECO:0007669"/>
    <property type="project" value="UniProtKB-ARBA"/>
</dbReference>
<feature type="binding site" evidence="7">
    <location>
        <position position="186"/>
    </location>
    <ligand>
        <name>FMN</name>
        <dbReference type="ChEBI" id="CHEBI:58210"/>
    </ligand>
</feature>
<evidence type="ECO:0000256" key="4">
    <source>
        <dbReference type="ARBA" id="ARBA00023002"/>
    </source>
</evidence>